<evidence type="ECO:0000256" key="5">
    <source>
        <dbReference type="ARBA" id="ARBA00022692"/>
    </source>
</evidence>
<evidence type="ECO:0000256" key="2">
    <source>
        <dbReference type="ARBA" id="ARBA00007362"/>
    </source>
</evidence>
<feature type="domain" description="EamA" evidence="9">
    <location>
        <begin position="11"/>
        <end position="144"/>
    </location>
</feature>
<evidence type="ECO:0000256" key="4">
    <source>
        <dbReference type="ARBA" id="ARBA00022475"/>
    </source>
</evidence>
<dbReference type="InterPro" id="IPR000620">
    <property type="entry name" value="EamA_dom"/>
</dbReference>
<proteinExistence type="inferred from homology"/>
<dbReference type="Proteomes" id="UP000698242">
    <property type="component" value="Unassembled WGS sequence"/>
</dbReference>
<feature type="transmembrane region" description="Helical" evidence="8">
    <location>
        <begin position="107"/>
        <end position="124"/>
    </location>
</feature>
<keyword evidence="6 8" id="KW-1133">Transmembrane helix</keyword>
<organism evidence="10 11">
    <name type="scientific">Profundibacterium mesophilum KAUST100406-0324</name>
    <dbReference type="NCBI Taxonomy" id="1037889"/>
    <lineage>
        <taxon>Bacteria</taxon>
        <taxon>Pseudomonadati</taxon>
        <taxon>Pseudomonadota</taxon>
        <taxon>Alphaproteobacteria</taxon>
        <taxon>Rhodobacterales</taxon>
        <taxon>Roseobacteraceae</taxon>
        <taxon>Profundibacterium</taxon>
    </lineage>
</organism>
<dbReference type="RefSeq" id="WP_159966414.1">
    <property type="nucleotide sequence ID" value="NZ_APKE01000035.1"/>
</dbReference>
<feature type="transmembrane region" description="Helical" evidence="8">
    <location>
        <begin position="272"/>
        <end position="293"/>
    </location>
</feature>
<keyword evidence="7 8" id="KW-0472">Membrane</keyword>
<evidence type="ECO:0000313" key="10">
    <source>
        <dbReference type="EMBL" id="KAF0674829.1"/>
    </source>
</evidence>
<keyword evidence="3" id="KW-0813">Transport</keyword>
<keyword evidence="5 8" id="KW-0812">Transmembrane</keyword>
<dbReference type="Pfam" id="PF00892">
    <property type="entry name" value="EamA"/>
    <property type="match status" value="1"/>
</dbReference>
<dbReference type="PANTHER" id="PTHR32322:SF2">
    <property type="entry name" value="EAMA DOMAIN-CONTAINING PROTEIN"/>
    <property type="match status" value="1"/>
</dbReference>
<evidence type="ECO:0000259" key="9">
    <source>
        <dbReference type="Pfam" id="PF00892"/>
    </source>
</evidence>
<accession>A0A921NU62</accession>
<dbReference type="GO" id="GO:0005886">
    <property type="term" value="C:plasma membrane"/>
    <property type="evidence" value="ECO:0007669"/>
    <property type="project" value="UniProtKB-SubCell"/>
</dbReference>
<sequence length="309" mass="32770">MAPDAPNAALRGLVAMIVCCTIWGLSPLYYKLLAEVPPLKVLAHRTLWSLVFFAGVIALQGRLGELRAVVRPGRGLLLILAAAVMISTNWFLFIFSVQAGRGLEASMGYYIFPLVAVLFGVTLFSERLSRAGWAAIVLAALGVAQLAFGLGAAPWISLGLAGSFGLYGVLKKMITAGPVLSVTAEVLLLAPLALGYLLVTGMMPGGGSAFGTDPVQTLLLLAAGPITGAPLILFSYASRRLRLASVGLLQYLNPTLQFIVAVAIFGELFTPWHGIAFAMIWTALALYSGELFLADRRARRARRSVAPAI</sequence>
<evidence type="ECO:0000256" key="6">
    <source>
        <dbReference type="ARBA" id="ARBA00022989"/>
    </source>
</evidence>
<comment type="subcellular location">
    <subcellularLocation>
        <location evidence="1">Cell membrane</location>
        <topology evidence="1">Multi-pass membrane protein</topology>
    </subcellularLocation>
</comment>
<feature type="transmembrane region" description="Helical" evidence="8">
    <location>
        <begin position="42"/>
        <end position="63"/>
    </location>
</feature>
<gene>
    <name evidence="10" type="primary">rarD</name>
    <name evidence="10" type="ORF">PMES_02905</name>
</gene>
<dbReference type="SUPFAM" id="SSF103481">
    <property type="entry name" value="Multidrug resistance efflux transporter EmrE"/>
    <property type="match status" value="2"/>
</dbReference>
<evidence type="ECO:0000256" key="7">
    <source>
        <dbReference type="ARBA" id="ARBA00023136"/>
    </source>
</evidence>
<feature type="transmembrane region" description="Helical" evidence="8">
    <location>
        <begin position="12"/>
        <end position="30"/>
    </location>
</feature>
<dbReference type="InterPro" id="IPR004626">
    <property type="entry name" value="RarD"/>
</dbReference>
<feature type="transmembrane region" description="Helical" evidence="8">
    <location>
        <begin position="75"/>
        <end position="95"/>
    </location>
</feature>
<feature type="transmembrane region" description="Helical" evidence="8">
    <location>
        <begin position="131"/>
        <end position="148"/>
    </location>
</feature>
<feature type="transmembrane region" description="Helical" evidence="8">
    <location>
        <begin position="248"/>
        <end position="266"/>
    </location>
</feature>
<evidence type="ECO:0000256" key="8">
    <source>
        <dbReference type="SAM" id="Phobius"/>
    </source>
</evidence>
<dbReference type="NCBIfam" id="TIGR00688">
    <property type="entry name" value="rarD"/>
    <property type="match status" value="1"/>
</dbReference>
<dbReference type="OrthoDB" id="369870at2"/>
<name>A0A921NU62_9RHOB</name>
<keyword evidence="4" id="KW-1003">Cell membrane</keyword>
<dbReference type="PANTHER" id="PTHR32322">
    <property type="entry name" value="INNER MEMBRANE TRANSPORTER"/>
    <property type="match status" value="1"/>
</dbReference>
<evidence type="ECO:0000256" key="1">
    <source>
        <dbReference type="ARBA" id="ARBA00004651"/>
    </source>
</evidence>
<feature type="transmembrane region" description="Helical" evidence="8">
    <location>
        <begin position="215"/>
        <end position="236"/>
    </location>
</feature>
<feature type="transmembrane region" description="Helical" evidence="8">
    <location>
        <begin position="154"/>
        <end position="170"/>
    </location>
</feature>
<protein>
    <submittedName>
        <fullName evidence="10">RarD protein DMT superfamily transporter</fullName>
    </submittedName>
</protein>
<dbReference type="EMBL" id="APKE01000035">
    <property type="protein sequence ID" value="KAF0674829.1"/>
    <property type="molecule type" value="Genomic_DNA"/>
</dbReference>
<dbReference type="AlphaFoldDB" id="A0A921NU62"/>
<evidence type="ECO:0000313" key="11">
    <source>
        <dbReference type="Proteomes" id="UP000698242"/>
    </source>
</evidence>
<reference evidence="10" key="1">
    <citation type="submission" date="2013-03" db="EMBL/GenBank/DDBJ databases">
        <title>Genome Sequence of the Profundibacterium mesophilum strain KAUST100406-0324T from Red Sea, a novel genus in the family Rhodobacteraceae.</title>
        <authorList>
            <person name="Essack M."/>
            <person name="Alam I."/>
            <person name="Lafi F."/>
            <person name="Alawi W."/>
            <person name="Kamanu F."/>
            <person name="Al-Suwailem A."/>
            <person name="Lee O.O."/>
            <person name="Xu Y."/>
            <person name="Bajic V."/>
            <person name="Qian P.-Y."/>
            <person name="Archer J."/>
        </authorList>
    </citation>
    <scope>NUCLEOTIDE SEQUENCE</scope>
    <source>
        <strain evidence="10">KAUST100406-0324</strain>
    </source>
</reference>
<evidence type="ECO:0000256" key="3">
    <source>
        <dbReference type="ARBA" id="ARBA00022448"/>
    </source>
</evidence>
<feature type="transmembrane region" description="Helical" evidence="8">
    <location>
        <begin position="182"/>
        <end position="203"/>
    </location>
</feature>
<dbReference type="InterPro" id="IPR050638">
    <property type="entry name" value="AA-Vitamin_Transporters"/>
</dbReference>
<comment type="similarity">
    <text evidence="2">Belongs to the EamA transporter family.</text>
</comment>
<keyword evidence="11" id="KW-1185">Reference proteome</keyword>
<dbReference type="InterPro" id="IPR037185">
    <property type="entry name" value="EmrE-like"/>
</dbReference>
<comment type="caution">
    <text evidence="10">The sequence shown here is derived from an EMBL/GenBank/DDBJ whole genome shotgun (WGS) entry which is preliminary data.</text>
</comment>